<comment type="caution">
    <text evidence="1">The sequence shown here is derived from an EMBL/GenBank/DDBJ whole genome shotgun (WGS) entry which is preliminary data.</text>
</comment>
<protein>
    <submittedName>
        <fullName evidence="1">Uncharacterized protein</fullName>
    </submittedName>
</protein>
<dbReference type="AlphaFoldDB" id="A0AAE1A059"/>
<evidence type="ECO:0000313" key="2">
    <source>
        <dbReference type="Proteomes" id="UP001283361"/>
    </source>
</evidence>
<proteinExistence type="predicted"/>
<organism evidence="1 2">
    <name type="scientific">Elysia crispata</name>
    <name type="common">lettuce slug</name>
    <dbReference type="NCBI Taxonomy" id="231223"/>
    <lineage>
        <taxon>Eukaryota</taxon>
        <taxon>Metazoa</taxon>
        <taxon>Spiralia</taxon>
        <taxon>Lophotrochozoa</taxon>
        <taxon>Mollusca</taxon>
        <taxon>Gastropoda</taxon>
        <taxon>Heterobranchia</taxon>
        <taxon>Euthyneura</taxon>
        <taxon>Panpulmonata</taxon>
        <taxon>Sacoglossa</taxon>
        <taxon>Placobranchoidea</taxon>
        <taxon>Plakobranchidae</taxon>
        <taxon>Elysia</taxon>
    </lineage>
</organism>
<reference evidence="1" key="1">
    <citation type="journal article" date="2023" name="G3 (Bethesda)">
        <title>A reference genome for the long-term kleptoplast-retaining sea slug Elysia crispata morphotype clarki.</title>
        <authorList>
            <person name="Eastman K.E."/>
            <person name="Pendleton A.L."/>
            <person name="Shaikh M.A."/>
            <person name="Suttiyut T."/>
            <person name="Ogas R."/>
            <person name="Tomko P."/>
            <person name="Gavelis G."/>
            <person name="Widhalm J.R."/>
            <person name="Wisecaver J.H."/>
        </authorList>
    </citation>
    <scope>NUCLEOTIDE SEQUENCE</scope>
    <source>
        <strain evidence="1">ECLA1</strain>
    </source>
</reference>
<keyword evidence="2" id="KW-1185">Reference proteome</keyword>
<name>A0AAE1A059_9GAST</name>
<gene>
    <name evidence="1" type="ORF">RRG08_013132</name>
</gene>
<dbReference type="EMBL" id="JAWDGP010002895">
    <property type="protein sequence ID" value="KAK3778868.1"/>
    <property type="molecule type" value="Genomic_DNA"/>
</dbReference>
<dbReference type="Proteomes" id="UP001283361">
    <property type="component" value="Unassembled WGS sequence"/>
</dbReference>
<evidence type="ECO:0000313" key="1">
    <source>
        <dbReference type="EMBL" id="KAK3778868.1"/>
    </source>
</evidence>
<sequence length="116" mass="12531">MQHILRRLVRGLVTQPDGNRCSLSETLEMQNLEIVDLGSPHASCRRLSSLGVTRQPASSDTDSSSCHVAFGQWLTGPVVFDRPLMDIRCYAGLGPGELIGDTSALHLALIMLGCLV</sequence>
<accession>A0AAE1A059</accession>